<dbReference type="Proteomes" id="UP000192342">
    <property type="component" value="Unassembled WGS sequence"/>
</dbReference>
<dbReference type="Pfam" id="PF03929">
    <property type="entry name" value="PepSY_TM"/>
    <property type="match status" value="1"/>
</dbReference>
<name>A0A1Y1SHM5_9GAMM</name>
<accession>A0A1Y1SHM5</accession>
<organism evidence="2 3">
    <name type="scientific">Oceanococcus atlanticus</name>
    <dbReference type="NCBI Taxonomy" id="1317117"/>
    <lineage>
        <taxon>Bacteria</taxon>
        <taxon>Pseudomonadati</taxon>
        <taxon>Pseudomonadota</taxon>
        <taxon>Gammaproteobacteria</taxon>
        <taxon>Chromatiales</taxon>
        <taxon>Oceanococcaceae</taxon>
        <taxon>Oceanococcus</taxon>
    </lineage>
</organism>
<evidence type="ECO:0000313" key="2">
    <source>
        <dbReference type="EMBL" id="ORE89078.1"/>
    </source>
</evidence>
<keyword evidence="1" id="KW-0812">Transmembrane</keyword>
<dbReference type="AlphaFoldDB" id="A0A1Y1SHM5"/>
<evidence type="ECO:0000256" key="1">
    <source>
        <dbReference type="SAM" id="Phobius"/>
    </source>
</evidence>
<keyword evidence="1" id="KW-0472">Membrane</keyword>
<feature type="transmembrane region" description="Helical" evidence="1">
    <location>
        <begin position="213"/>
        <end position="237"/>
    </location>
</feature>
<dbReference type="RefSeq" id="WP_083559878.1">
    <property type="nucleotide sequence ID" value="NZ_AQQV01000001.1"/>
</dbReference>
<sequence>MSHSLRVRVRRWHRSAGALVGLFVLLLVATGILMNHAATLGLHQRYVAVDSILDLYGIDITPPQQGWTLGGHWVSHAAGRIYFNERAISPAESLVDVAWLPPMIVMASRNTILLTTAQGEIIEKLDSTALPGPVSALRAQGQQLWLRSGRQWWLSRDGLLSWSPSDAPALEHAAPAALPAELGARIARHARHNELTWQRVIADLHSGRIAGRWGVLVMDIASVILGLLAASGLWLWLRSAPRKR</sequence>
<reference evidence="2 3" key="1">
    <citation type="submission" date="2013-04" db="EMBL/GenBank/DDBJ databases">
        <title>Oceanococcus atlanticus 22II-S10r2 Genome Sequencing.</title>
        <authorList>
            <person name="Lai Q."/>
            <person name="Li G."/>
            <person name="Shao Z."/>
        </authorList>
    </citation>
    <scope>NUCLEOTIDE SEQUENCE [LARGE SCALE GENOMIC DNA]</scope>
    <source>
        <strain evidence="2 3">22II-S10r2</strain>
    </source>
</reference>
<gene>
    <name evidence="2" type="ORF">ATO7_04345</name>
</gene>
<keyword evidence="1" id="KW-1133">Transmembrane helix</keyword>
<protein>
    <submittedName>
        <fullName evidence="2">PepSY-associated TM helix family protein</fullName>
    </submittedName>
</protein>
<keyword evidence="3" id="KW-1185">Reference proteome</keyword>
<evidence type="ECO:0000313" key="3">
    <source>
        <dbReference type="Proteomes" id="UP000192342"/>
    </source>
</evidence>
<dbReference type="STRING" id="1317117.ATO7_04345"/>
<comment type="caution">
    <text evidence="2">The sequence shown here is derived from an EMBL/GenBank/DDBJ whole genome shotgun (WGS) entry which is preliminary data.</text>
</comment>
<dbReference type="InterPro" id="IPR005625">
    <property type="entry name" value="PepSY-ass_TM"/>
</dbReference>
<dbReference type="EMBL" id="AQQV01000001">
    <property type="protein sequence ID" value="ORE89078.1"/>
    <property type="molecule type" value="Genomic_DNA"/>
</dbReference>
<proteinExistence type="predicted"/>
<dbReference type="OrthoDB" id="9204737at2"/>